<reference evidence="2" key="1">
    <citation type="submission" date="2018-05" db="EMBL/GenBank/DDBJ databases">
        <authorList>
            <person name="Lanie J.A."/>
            <person name="Ng W.-L."/>
            <person name="Kazmierczak K.M."/>
            <person name="Andrzejewski T.M."/>
            <person name="Davidsen T.M."/>
            <person name="Wayne K.J."/>
            <person name="Tettelin H."/>
            <person name="Glass J.I."/>
            <person name="Rusch D."/>
            <person name="Podicherti R."/>
            <person name="Tsui H.-C.T."/>
            <person name="Winkler M.E."/>
        </authorList>
    </citation>
    <scope>NUCLEOTIDE SEQUENCE</scope>
</reference>
<evidence type="ECO:0000313" key="2">
    <source>
        <dbReference type="EMBL" id="SVD90492.1"/>
    </source>
</evidence>
<name>A0A382Z4S3_9ZZZZ</name>
<dbReference type="InterPro" id="IPR011006">
    <property type="entry name" value="CheY-like_superfamily"/>
</dbReference>
<dbReference type="SUPFAM" id="SSF52172">
    <property type="entry name" value="CheY-like"/>
    <property type="match status" value="1"/>
</dbReference>
<dbReference type="PROSITE" id="PS50110">
    <property type="entry name" value="RESPONSE_REGULATORY"/>
    <property type="match status" value="1"/>
</dbReference>
<gene>
    <name evidence="2" type="ORF">METZ01_LOCUS443346</name>
</gene>
<feature type="non-terminal residue" evidence="2">
    <location>
        <position position="1"/>
    </location>
</feature>
<dbReference type="Pfam" id="PF08665">
    <property type="entry name" value="PglZ"/>
    <property type="match status" value="1"/>
</dbReference>
<dbReference type="GO" id="GO:0000160">
    <property type="term" value="P:phosphorelay signal transduction system"/>
    <property type="evidence" value="ECO:0007669"/>
    <property type="project" value="InterPro"/>
</dbReference>
<dbReference type="EMBL" id="UINC01181013">
    <property type="protein sequence ID" value="SVD90492.1"/>
    <property type="molecule type" value="Genomic_DNA"/>
</dbReference>
<dbReference type="AlphaFoldDB" id="A0A382Z4S3"/>
<feature type="non-terminal residue" evidence="2">
    <location>
        <position position="259"/>
    </location>
</feature>
<evidence type="ECO:0000259" key="1">
    <source>
        <dbReference type="PROSITE" id="PS50110"/>
    </source>
</evidence>
<dbReference type="Pfam" id="PF00072">
    <property type="entry name" value="Response_reg"/>
    <property type="match status" value="1"/>
</dbReference>
<proteinExistence type="predicted"/>
<protein>
    <recommendedName>
        <fullName evidence="1">Response regulatory domain-containing protein</fullName>
    </recommendedName>
</protein>
<feature type="domain" description="Response regulatory" evidence="1">
    <location>
        <begin position="1"/>
        <end position="56"/>
    </location>
</feature>
<organism evidence="2">
    <name type="scientific">marine metagenome</name>
    <dbReference type="NCBI Taxonomy" id="408172"/>
    <lineage>
        <taxon>unclassified sequences</taxon>
        <taxon>metagenomes</taxon>
        <taxon>ecological metagenomes</taxon>
    </lineage>
</organism>
<accession>A0A382Z4S3</accession>
<dbReference type="Gene3D" id="3.40.50.2300">
    <property type="match status" value="1"/>
</dbReference>
<dbReference type="InterPro" id="IPR001789">
    <property type="entry name" value="Sig_transdc_resp-reg_receiver"/>
</dbReference>
<sequence length="259" mass="30274">STLKNIKDKHPSLPVIMITKNEEEWLMEEAIAAQITQYLTKPVNPSQIFIACKDVLESHKIQSEYAAKDYLHDFQEISQNIDQAECIEDWYKIMDNFTDWSVNFDNVGDQGLGQLLDEQWTDANRRFTQFIEKKYPVWLAGGCRPVMSPDVLPQFVQNHLENNEKVVLILMDCLRSDQLKAMTGQLSQVFHLETEYFLSILPSATPYSRNAIFSGYFPSELQGRYPDLWQKMWKNEKSMNQFEEQFLKDYFTQNSLGSK</sequence>